<reference evidence="2" key="1">
    <citation type="journal article" date="2020" name="mSystems">
        <title>Genome- and Community-Level Interaction Insights into Carbon Utilization and Element Cycling Functions of Hydrothermarchaeota in Hydrothermal Sediment.</title>
        <authorList>
            <person name="Zhou Z."/>
            <person name="Liu Y."/>
            <person name="Xu W."/>
            <person name="Pan J."/>
            <person name="Luo Z.H."/>
            <person name="Li M."/>
        </authorList>
    </citation>
    <scope>NUCLEOTIDE SEQUENCE [LARGE SCALE GENOMIC DNA]</scope>
    <source>
        <strain evidence="2">SpSt-1135</strain>
    </source>
</reference>
<evidence type="ECO:0000313" key="2">
    <source>
        <dbReference type="EMBL" id="HHS48349.1"/>
    </source>
</evidence>
<feature type="transmembrane region" description="Helical" evidence="1">
    <location>
        <begin position="208"/>
        <end position="229"/>
    </location>
</feature>
<proteinExistence type="predicted"/>
<feature type="transmembrane region" description="Helical" evidence="1">
    <location>
        <begin position="164"/>
        <end position="187"/>
    </location>
</feature>
<accession>A0A7C6E8L6</accession>
<name>A0A7C6E8L6_DESAE</name>
<dbReference type="InterPro" id="IPR007272">
    <property type="entry name" value="Sulf_transp_TsuA/YedE"/>
</dbReference>
<evidence type="ECO:0000256" key="1">
    <source>
        <dbReference type="SAM" id="Phobius"/>
    </source>
</evidence>
<keyword evidence="1" id="KW-1133">Transmembrane helix</keyword>
<dbReference type="EMBL" id="DRZX01000027">
    <property type="protein sequence ID" value="HHS48349.1"/>
    <property type="molecule type" value="Genomic_DNA"/>
</dbReference>
<dbReference type="AlphaFoldDB" id="A0A7C6E8L6"/>
<protein>
    <submittedName>
        <fullName evidence="2">Uncharacterized protein</fullName>
    </submittedName>
</protein>
<keyword evidence="1" id="KW-0472">Membrane</keyword>
<feature type="transmembrane region" description="Helical" evidence="1">
    <location>
        <begin position="20"/>
        <end position="41"/>
    </location>
</feature>
<comment type="caution">
    <text evidence="2">The sequence shown here is derived from an EMBL/GenBank/DDBJ whole genome shotgun (WGS) entry which is preliminary data.</text>
</comment>
<feature type="transmembrane region" description="Helical" evidence="1">
    <location>
        <begin position="91"/>
        <end position="119"/>
    </location>
</feature>
<sequence length="232" mass="25856">MVMSAPLYINGVISDHTNMLFSIFGGFLFGFFLEATGFASAKNITNEFYFRNNRVIQMMISAILTSTLWFLVFSFLGLIQISNIWTPNLYLWPYIFGGLLFGVGMAMGGYCPGTSIAAIASGKKDAMVFGLGMLVGMAIFTFGFPFEKDFYVSSDLGQVYWHTLFNANTVVSFIITILIGGFFMGFMQYMVSYVNKNRTESKEYSMQYVIGVLALIFVVLVTILLKTLLPAS</sequence>
<gene>
    <name evidence="2" type="ORF">ENM99_00520</name>
</gene>
<feature type="transmembrane region" description="Helical" evidence="1">
    <location>
        <begin position="62"/>
        <end position="85"/>
    </location>
</feature>
<dbReference type="Proteomes" id="UP000886400">
    <property type="component" value="Unassembled WGS sequence"/>
</dbReference>
<feature type="transmembrane region" description="Helical" evidence="1">
    <location>
        <begin position="126"/>
        <end position="144"/>
    </location>
</feature>
<keyword evidence="1" id="KW-0812">Transmembrane</keyword>
<dbReference type="Pfam" id="PF04143">
    <property type="entry name" value="Sulf_transp"/>
    <property type="match status" value="1"/>
</dbReference>
<organism evidence="2">
    <name type="scientific">Desulfurella acetivorans</name>
    <dbReference type="NCBI Taxonomy" id="33002"/>
    <lineage>
        <taxon>Bacteria</taxon>
        <taxon>Pseudomonadati</taxon>
        <taxon>Campylobacterota</taxon>
        <taxon>Desulfurellia</taxon>
        <taxon>Desulfurellales</taxon>
        <taxon>Desulfurellaceae</taxon>
        <taxon>Desulfurella</taxon>
    </lineage>
</organism>